<gene>
    <name evidence="4" type="ORF">XAT740_LOCUS9859</name>
</gene>
<dbReference type="InterPro" id="IPR002110">
    <property type="entry name" value="Ankyrin_rpt"/>
</dbReference>
<evidence type="ECO:0000256" key="2">
    <source>
        <dbReference type="ARBA" id="ARBA00023043"/>
    </source>
</evidence>
<feature type="region of interest" description="Disordered" evidence="3">
    <location>
        <begin position="299"/>
        <end position="319"/>
    </location>
</feature>
<evidence type="ECO:0000313" key="5">
    <source>
        <dbReference type="Proteomes" id="UP000663828"/>
    </source>
</evidence>
<keyword evidence="5" id="KW-1185">Reference proteome</keyword>
<feature type="compositionally biased region" description="Basic and acidic residues" evidence="3">
    <location>
        <begin position="299"/>
        <end position="308"/>
    </location>
</feature>
<dbReference type="InterPro" id="IPR036770">
    <property type="entry name" value="Ankyrin_rpt-contain_sf"/>
</dbReference>
<dbReference type="Proteomes" id="UP000663828">
    <property type="component" value="Unassembled WGS sequence"/>
</dbReference>
<dbReference type="SMART" id="SM00248">
    <property type="entry name" value="ANK"/>
    <property type="match status" value="2"/>
</dbReference>
<dbReference type="SUPFAM" id="SSF48403">
    <property type="entry name" value="Ankyrin repeat"/>
    <property type="match status" value="1"/>
</dbReference>
<dbReference type="Pfam" id="PF12796">
    <property type="entry name" value="Ank_2"/>
    <property type="match status" value="1"/>
</dbReference>
<feature type="compositionally biased region" description="Low complexity" evidence="3">
    <location>
        <begin position="62"/>
        <end position="73"/>
    </location>
</feature>
<name>A0A814C377_ADIRI</name>
<protein>
    <submittedName>
        <fullName evidence="4">Uncharacterized protein</fullName>
    </submittedName>
</protein>
<comment type="caution">
    <text evidence="4">The sequence shown here is derived from an EMBL/GenBank/DDBJ whole genome shotgun (WGS) entry which is preliminary data.</text>
</comment>
<evidence type="ECO:0000256" key="1">
    <source>
        <dbReference type="ARBA" id="ARBA00022737"/>
    </source>
</evidence>
<sequence length="733" mass="83370">MESTVADISHELTDGINYYNKIRSVYSLISYSDDLNQVALSPEARKFIDDILNQPDSNEDMVNSVASSSNANAESPEDLLTESSSISPSLRIDTSTPLYNENLLSIVAQPHYTFRLRTIDQYKKDRRRCTLTAKESNSNFSGPTIRISPAYINTTEPYYIGIFLVTVLHETTSCRYFHPYGLQDVEEKAIRNEKDNSLWYPIQPPSSTGFQSFPNIRINKPNEKDMKTDGLLNIFYGYVSGANLLNTTVPGSSTARKLVSEYNLKRAQLAFVIGKKQRPDDEYPSVFDPSMIIYSEEMAEKNEKESNKSKKPTTASNVPSNDLQIVKYAPHYGDSEGNEDMIIMLSKTLSSKEAKDLRITFKFGPDDILSHTIDHKNIEVRPYTLSFKTPRFPRMIHKKTIATIIVESREMAHAPLVYEYRPKYPYVLKVYDGVVAHSMDSYQNAEHFVEQGFTDDAEVPNATIQLKSLPQRTTSQPSRIVCTPAVDEGLQAKVYESVTALFSENDLKPFLRISRAFIRKQPQLLHIAIARNYSDLLVKFIPGTNIDLFQSTNPHGESLLLHAVRLNRLSVVRALLELKKSTELLDAVNNEGENIVHLMAKDKELKEMFDVFAEYCERKSINMHEKFDKVEKTNRRLLKLAIMHNNLWAVRALLPGFDKDVCKSNDDNLIHLAVRYGDLELLKCLLDNEELKKQGNERSGSVTATELAESLKHDETVKYLKKVYSSCKTDTDK</sequence>
<dbReference type="PANTHER" id="PTHR24186:SF38">
    <property type="entry name" value="ANKYRIN REPEAT FAMILY PROTEIN"/>
    <property type="match status" value="1"/>
</dbReference>
<dbReference type="GO" id="GO:0005886">
    <property type="term" value="C:plasma membrane"/>
    <property type="evidence" value="ECO:0007669"/>
    <property type="project" value="TreeGrafter"/>
</dbReference>
<dbReference type="EMBL" id="CAJNOR010000514">
    <property type="protein sequence ID" value="CAF0936205.1"/>
    <property type="molecule type" value="Genomic_DNA"/>
</dbReference>
<evidence type="ECO:0000256" key="3">
    <source>
        <dbReference type="SAM" id="MobiDB-lite"/>
    </source>
</evidence>
<evidence type="ECO:0000313" key="4">
    <source>
        <dbReference type="EMBL" id="CAF0936205.1"/>
    </source>
</evidence>
<dbReference type="AlphaFoldDB" id="A0A814C377"/>
<keyword evidence="1" id="KW-0677">Repeat</keyword>
<dbReference type="Gene3D" id="1.25.40.20">
    <property type="entry name" value="Ankyrin repeat-containing domain"/>
    <property type="match status" value="1"/>
</dbReference>
<reference evidence="4" key="1">
    <citation type="submission" date="2021-02" db="EMBL/GenBank/DDBJ databases">
        <authorList>
            <person name="Nowell W R."/>
        </authorList>
    </citation>
    <scope>NUCLEOTIDE SEQUENCE</scope>
</reference>
<organism evidence="4 5">
    <name type="scientific">Adineta ricciae</name>
    <name type="common">Rotifer</name>
    <dbReference type="NCBI Taxonomy" id="249248"/>
    <lineage>
        <taxon>Eukaryota</taxon>
        <taxon>Metazoa</taxon>
        <taxon>Spiralia</taxon>
        <taxon>Gnathifera</taxon>
        <taxon>Rotifera</taxon>
        <taxon>Eurotatoria</taxon>
        <taxon>Bdelloidea</taxon>
        <taxon>Adinetida</taxon>
        <taxon>Adinetidae</taxon>
        <taxon>Adineta</taxon>
    </lineage>
</organism>
<proteinExistence type="predicted"/>
<dbReference type="PANTHER" id="PTHR24186">
    <property type="entry name" value="PROTEIN PHOSPHATASE 1 REGULATORY SUBUNIT"/>
    <property type="match status" value="1"/>
</dbReference>
<keyword evidence="2" id="KW-0040">ANK repeat</keyword>
<accession>A0A814C377</accession>
<feature type="region of interest" description="Disordered" evidence="3">
    <location>
        <begin position="58"/>
        <end position="86"/>
    </location>
</feature>